<protein>
    <submittedName>
        <fullName evidence="10">4-amino-4-deoxy-L-arabinose transferase-like glycosyltransferase</fullName>
    </submittedName>
</protein>
<name>A0ABR6BFA7_9PSEU</name>
<evidence type="ECO:0000256" key="1">
    <source>
        <dbReference type="ARBA" id="ARBA00004651"/>
    </source>
</evidence>
<evidence type="ECO:0000256" key="7">
    <source>
        <dbReference type="ARBA" id="ARBA00023136"/>
    </source>
</evidence>
<feature type="transmembrane region" description="Helical" evidence="8">
    <location>
        <begin position="341"/>
        <end position="361"/>
    </location>
</feature>
<dbReference type="InterPro" id="IPR050297">
    <property type="entry name" value="LipidA_mod_glycosyltrf_83"/>
</dbReference>
<dbReference type="Proteomes" id="UP000517916">
    <property type="component" value="Unassembled WGS sequence"/>
</dbReference>
<evidence type="ECO:0000256" key="3">
    <source>
        <dbReference type="ARBA" id="ARBA00022676"/>
    </source>
</evidence>
<keyword evidence="4" id="KW-0808">Transferase</keyword>
<feature type="transmembrane region" description="Helical" evidence="8">
    <location>
        <begin position="373"/>
        <end position="391"/>
    </location>
</feature>
<dbReference type="EMBL" id="JACJID010000002">
    <property type="protein sequence ID" value="MBA8925550.1"/>
    <property type="molecule type" value="Genomic_DNA"/>
</dbReference>
<organism evidence="10 11">
    <name type="scientific">Kutzneria viridogrisea</name>
    <dbReference type="NCBI Taxonomy" id="47990"/>
    <lineage>
        <taxon>Bacteria</taxon>
        <taxon>Bacillati</taxon>
        <taxon>Actinomycetota</taxon>
        <taxon>Actinomycetes</taxon>
        <taxon>Pseudonocardiales</taxon>
        <taxon>Pseudonocardiaceae</taxon>
        <taxon>Kutzneria</taxon>
    </lineage>
</organism>
<feature type="transmembrane region" description="Helical" evidence="8">
    <location>
        <begin position="152"/>
        <end position="172"/>
    </location>
</feature>
<evidence type="ECO:0000256" key="4">
    <source>
        <dbReference type="ARBA" id="ARBA00022679"/>
    </source>
</evidence>
<keyword evidence="7 8" id="KW-0472">Membrane</keyword>
<evidence type="ECO:0000256" key="8">
    <source>
        <dbReference type="SAM" id="Phobius"/>
    </source>
</evidence>
<keyword evidence="6 8" id="KW-1133">Transmembrane helix</keyword>
<proteinExistence type="predicted"/>
<feature type="domain" description="Glycosyltransferase RgtA/B/C/D-like" evidence="9">
    <location>
        <begin position="75"/>
        <end position="233"/>
    </location>
</feature>
<comment type="caution">
    <text evidence="10">The sequence shown here is derived from an EMBL/GenBank/DDBJ whole genome shotgun (WGS) entry which is preliminary data.</text>
</comment>
<evidence type="ECO:0000259" key="9">
    <source>
        <dbReference type="Pfam" id="PF13231"/>
    </source>
</evidence>
<evidence type="ECO:0000313" key="11">
    <source>
        <dbReference type="Proteomes" id="UP000517916"/>
    </source>
</evidence>
<sequence>MALHRANDASTVLQRLVRGGLLAPVLLGLAAFGVRALGLTRSFELWVDEMVYTDLGVSVAHGQLPSLSGQPFFLHPPGAFLLEGLVVKVFGLTGTSMDITYDLRWVNAVLGALTVALGFVLVRRITGTGPAWACGALLALDPFVLRNNSRVFLETPATLAVVGGLLVLVWALDSERGLSAKVAVPAGLLLGYGVLTKDALAVFAAVPVVLAVLWRRTLKPREALTVLVASLVPYLSYLAVVGLCGLLGGWWQSKASGLERMIGLKQTTGFNAPNAPSLVDRLVAQLGQFGTSYVLLLLCPIAGLVAALSTDRRRRLIGLCAVSMGGFGMYAALFGTFEEQYGYGVMVAGTLALGPAAVEVVQRWPRLTVPLRVGAALLVAVSLGLALRAELTPDDGFVRVRAWVHDNLPAGARVGVTNSTGQWAFKEDARFGVWPSARSMLDHHADYILTQSLPTSQGYGYAKPIMLDWLRSVGKPLLTFQGPTNGQTVLWQVPADALTAGARAGVGS</sequence>
<reference evidence="10 11" key="1">
    <citation type="submission" date="2020-08" db="EMBL/GenBank/DDBJ databases">
        <title>Genomic Encyclopedia of Archaeal and Bacterial Type Strains, Phase II (KMG-II): from individual species to whole genera.</title>
        <authorList>
            <person name="Goeker M."/>
        </authorList>
    </citation>
    <scope>NUCLEOTIDE SEQUENCE [LARGE SCALE GENOMIC DNA]</scope>
    <source>
        <strain evidence="10 11">DSM 43850</strain>
    </source>
</reference>
<dbReference type="PANTHER" id="PTHR33908:SF11">
    <property type="entry name" value="MEMBRANE PROTEIN"/>
    <property type="match status" value="1"/>
</dbReference>
<comment type="subcellular location">
    <subcellularLocation>
        <location evidence="1">Cell membrane</location>
        <topology evidence="1">Multi-pass membrane protein</topology>
    </subcellularLocation>
</comment>
<feature type="transmembrane region" description="Helical" evidence="8">
    <location>
        <begin position="290"/>
        <end position="309"/>
    </location>
</feature>
<feature type="transmembrane region" description="Helical" evidence="8">
    <location>
        <begin position="226"/>
        <end position="251"/>
    </location>
</feature>
<dbReference type="RefSeq" id="WP_025360225.1">
    <property type="nucleotide sequence ID" value="NZ_BAAABQ010000059.1"/>
</dbReference>
<keyword evidence="5 8" id="KW-0812">Transmembrane</keyword>
<dbReference type="PANTHER" id="PTHR33908">
    <property type="entry name" value="MANNOSYLTRANSFERASE YKCB-RELATED"/>
    <property type="match status" value="1"/>
</dbReference>
<keyword evidence="11" id="KW-1185">Reference proteome</keyword>
<keyword evidence="2" id="KW-1003">Cell membrane</keyword>
<gene>
    <name evidence="10" type="ORF">BC739_002749</name>
</gene>
<feature type="transmembrane region" description="Helical" evidence="8">
    <location>
        <begin position="21"/>
        <end position="40"/>
    </location>
</feature>
<feature type="transmembrane region" description="Helical" evidence="8">
    <location>
        <begin position="103"/>
        <end position="122"/>
    </location>
</feature>
<dbReference type="Pfam" id="PF13231">
    <property type="entry name" value="PMT_2"/>
    <property type="match status" value="1"/>
</dbReference>
<feature type="transmembrane region" description="Helical" evidence="8">
    <location>
        <begin position="192"/>
        <end position="214"/>
    </location>
</feature>
<evidence type="ECO:0000313" key="10">
    <source>
        <dbReference type="EMBL" id="MBA8925550.1"/>
    </source>
</evidence>
<accession>A0ABR6BFA7</accession>
<dbReference type="InterPro" id="IPR038731">
    <property type="entry name" value="RgtA/B/C-like"/>
</dbReference>
<feature type="transmembrane region" description="Helical" evidence="8">
    <location>
        <begin position="316"/>
        <end position="335"/>
    </location>
</feature>
<evidence type="ECO:0000256" key="5">
    <source>
        <dbReference type="ARBA" id="ARBA00022692"/>
    </source>
</evidence>
<keyword evidence="3" id="KW-0328">Glycosyltransferase</keyword>
<evidence type="ECO:0000256" key="6">
    <source>
        <dbReference type="ARBA" id="ARBA00022989"/>
    </source>
</evidence>
<evidence type="ECO:0000256" key="2">
    <source>
        <dbReference type="ARBA" id="ARBA00022475"/>
    </source>
</evidence>